<reference evidence="5" key="1">
    <citation type="journal article" date="2017" name="Proc. Natl. Acad. Sci. U.S.A.">
        <title>Simulation of Deepwater Horizon oil plume reveals substrate specialization within a complex community of hydrocarbon degraders.</title>
        <authorList>
            <person name="Hu P."/>
            <person name="Dubinsky E.A."/>
            <person name="Probst A.J."/>
            <person name="Wang J."/>
            <person name="Sieber C.M.K."/>
            <person name="Tom L.M."/>
            <person name="Gardinali P."/>
            <person name="Banfield J.F."/>
            <person name="Atlas R.M."/>
            <person name="Andersen G.L."/>
        </authorList>
    </citation>
    <scope>NUCLEOTIDE SEQUENCE [LARGE SCALE GENOMIC DNA]</scope>
</reference>
<protein>
    <recommendedName>
        <fullName evidence="3">Aminoglycoside phosphotransferase domain-containing protein</fullName>
    </recommendedName>
</protein>
<dbReference type="Proteomes" id="UP000227088">
    <property type="component" value="Unassembled WGS sequence"/>
</dbReference>
<evidence type="ECO:0000313" key="4">
    <source>
        <dbReference type="EMBL" id="OUS40280.1"/>
    </source>
</evidence>
<evidence type="ECO:0000256" key="2">
    <source>
        <dbReference type="ARBA" id="ARBA00022840"/>
    </source>
</evidence>
<proteinExistence type="predicted"/>
<dbReference type="InterPro" id="IPR011009">
    <property type="entry name" value="Kinase-like_dom_sf"/>
</dbReference>
<dbReference type="InterPro" id="IPR002575">
    <property type="entry name" value="Aminoglycoside_PTrfase"/>
</dbReference>
<dbReference type="Gene3D" id="3.90.1200.10">
    <property type="match status" value="1"/>
</dbReference>
<comment type="caution">
    <text evidence="4">The sequence shown here is derived from an EMBL/GenBank/DDBJ whole genome shotgun (WGS) entry which is preliminary data.</text>
</comment>
<organism evidence="4 5">
    <name type="scientific">Oleispira antarctica</name>
    <dbReference type="NCBI Taxonomy" id="188908"/>
    <lineage>
        <taxon>Bacteria</taxon>
        <taxon>Pseudomonadati</taxon>
        <taxon>Pseudomonadota</taxon>
        <taxon>Gammaproteobacteria</taxon>
        <taxon>Oceanospirillales</taxon>
        <taxon>Oceanospirillaceae</taxon>
        <taxon>Oleispira</taxon>
    </lineage>
</organism>
<evidence type="ECO:0000313" key="5">
    <source>
        <dbReference type="Proteomes" id="UP000227088"/>
    </source>
</evidence>
<dbReference type="AlphaFoldDB" id="A0A1Y5HTA0"/>
<dbReference type="EMBL" id="MABE01000387">
    <property type="protein sequence ID" value="OUS40280.1"/>
    <property type="molecule type" value="Genomic_DNA"/>
</dbReference>
<name>A0A1Y5HTA0_OLEAN</name>
<dbReference type="SUPFAM" id="SSF56112">
    <property type="entry name" value="Protein kinase-like (PK-like)"/>
    <property type="match status" value="1"/>
</dbReference>
<keyword evidence="1" id="KW-0547">Nucleotide-binding</keyword>
<accession>A0A1Y5HTA0</accession>
<feature type="domain" description="Aminoglycoside phosphotransferase" evidence="3">
    <location>
        <begin position="29"/>
        <end position="260"/>
    </location>
</feature>
<dbReference type="PANTHER" id="PTHR33540:SF1">
    <property type="entry name" value="N-ACETYLMURAMATE_N-ACETYLGLUCOSAMINE KINASE"/>
    <property type="match status" value="1"/>
</dbReference>
<dbReference type="PANTHER" id="PTHR33540">
    <property type="entry name" value="TRNA THREONYLCARBAMOYLADENOSINE BIOSYNTHESIS PROTEIN TSAE"/>
    <property type="match status" value="1"/>
</dbReference>
<evidence type="ECO:0000259" key="3">
    <source>
        <dbReference type="Pfam" id="PF01636"/>
    </source>
</evidence>
<sequence length="345" mass="39495">MDQRQEVLAQWAADQIEQLYRHSIPAQMETVSGDASFRRYFRLNFVQNSEQKSWIAVDAPPEHENSRQFVDIAKSWSQAGVKVPQVLGFDEEQGFMLLEDFGDVLLHPELTADAADGLYKSSIDSLIELQHLAKTDNIPLYDRPLLDREMALFPDWLCEKHLGLTLSTADKAMLKQVFDTLAQSALVQPQVIVHRDYHSRNLMVCQGNGGNHTEDFIGIIDFQDAVYGALTYDLVSLLKDCYIQWPREQVLAWLSYYKENSAQAKLVTEEQLIRDFDLMGMQRHLKAAGIFARLSIRDGKHGYLEDVPRTCDYILQASRLYPEFSAFTLWLEDTFLPALNKKIAA</sequence>
<evidence type="ECO:0000256" key="1">
    <source>
        <dbReference type="ARBA" id="ARBA00022741"/>
    </source>
</evidence>
<dbReference type="GO" id="GO:0005524">
    <property type="term" value="F:ATP binding"/>
    <property type="evidence" value="ECO:0007669"/>
    <property type="project" value="UniProtKB-KW"/>
</dbReference>
<gene>
    <name evidence="4" type="ORF">A9R00_06850</name>
</gene>
<keyword evidence="2" id="KW-0067">ATP-binding</keyword>
<dbReference type="Pfam" id="PF01636">
    <property type="entry name" value="APH"/>
    <property type="match status" value="1"/>
</dbReference>
<dbReference type="Gene3D" id="3.30.200.20">
    <property type="entry name" value="Phosphorylase Kinase, domain 1"/>
    <property type="match status" value="1"/>
</dbReference>